<feature type="binding site" evidence="8">
    <location>
        <begin position="15"/>
        <end position="20"/>
    </location>
    <ligand>
        <name>FAD</name>
        <dbReference type="ChEBI" id="CHEBI:57692"/>
    </ligand>
</feature>
<feature type="binding site" evidence="8">
    <location>
        <begin position="274"/>
        <end position="288"/>
    </location>
    <ligand>
        <name>NAD(+)</name>
        <dbReference type="ChEBI" id="CHEBI:57540"/>
    </ligand>
</feature>
<comment type="function">
    <text evidence="2 8">NAD-binding protein involved in the addition of a carboxymethylaminomethyl (cmnm) group at the wobble position (U34) of certain tRNAs, forming tRNA-cmnm(5)s(2)U34.</text>
</comment>
<dbReference type="RefSeq" id="WP_217777223.1">
    <property type="nucleotide sequence ID" value="NZ_JAHRWL010000001.1"/>
</dbReference>
<evidence type="ECO:0000313" key="10">
    <source>
        <dbReference type="EMBL" id="MBV2359412.1"/>
    </source>
</evidence>
<evidence type="ECO:0000256" key="1">
    <source>
        <dbReference type="ARBA" id="ARBA00001974"/>
    </source>
</evidence>
<evidence type="ECO:0000256" key="6">
    <source>
        <dbReference type="ARBA" id="ARBA00025948"/>
    </source>
</evidence>
<dbReference type="InterPro" id="IPR040131">
    <property type="entry name" value="MnmG_N"/>
</dbReference>
<dbReference type="InterPro" id="IPR020595">
    <property type="entry name" value="MnmG-rel_CS"/>
</dbReference>
<comment type="caution">
    <text evidence="10">The sequence shown here is derived from an EMBL/GenBank/DDBJ whole genome shotgun (WGS) entry which is preliminary data.</text>
</comment>
<name>A0ABS6N5X0_9RHOB</name>
<feature type="binding site" evidence="8">
    <location>
        <position position="182"/>
    </location>
    <ligand>
        <name>FAD</name>
        <dbReference type="ChEBI" id="CHEBI:57692"/>
    </ligand>
</feature>
<dbReference type="Pfam" id="PF13932">
    <property type="entry name" value="SAM_GIDA_C"/>
    <property type="match status" value="1"/>
</dbReference>
<feature type="binding site" evidence="8">
    <location>
        <position position="371"/>
    </location>
    <ligand>
        <name>FAD</name>
        <dbReference type="ChEBI" id="CHEBI:57692"/>
    </ligand>
</feature>
<dbReference type="InterPro" id="IPR049312">
    <property type="entry name" value="GIDA_C_N"/>
</dbReference>
<comment type="cofactor">
    <cofactor evidence="1 8">
        <name>FAD</name>
        <dbReference type="ChEBI" id="CHEBI:57692"/>
    </cofactor>
</comment>
<accession>A0ABS6N5X0</accession>
<evidence type="ECO:0000256" key="4">
    <source>
        <dbReference type="ARBA" id="ARBA00020461"/>
    </source>
</evidence>
<keyword evidence="5 8" id="KW-0963">Cytoplasm</keyword>
<keyword evidence="8" id="KW-0274">FAD</keyword>
<gene>
    <name evidence="8 10" type="primary">mnmG</name>
    <name evidence="8" type="synonym">gidA</name>
    <name evidence="10" type="ORF">KUH32_06480</name>
</gene>
<sequence>MFHVKHGGFDVVVIGGGHAGTEAAAAASRMGARTALVTFQKDDLGVMSCNPAIGGLGKGHLVREIDAMDGLMGRVADRAGIQFRLLNRRKGPAVQGPRAQADRRLYRAAMSEEVLALPGLAVVVGEVVDIVPAGQLSFRVILADGSEVAARTVVLTTGTFLRGTVHIGDRSFTAGRMGAQPSNRLADRLRGFDLPFGRLKTGTPPRLDGRTIAWDQLEMQPGDDEPVMFSFLSKAPVARQISCGITHTNPATHEIIEENLARSAMYGGRIAGVGPRYCPSIEDKVVRFADKNAHQVFLEPEGLDDHTVYPNGISTSLPEDVQVRYVRTMKGLERVDILQPGYAIEYDYVDPRSLDSRLSLMSCPGFFLAGQINGTTGYEEAAAQGLVAGLNAAAMAADRDQVAFSRAESYIGVMIDDLVTRGVTEPYRMFTSRAEFRLTLRADNADQRLTPMAIDLGVVSDRRRTAFEEKMEKLNAARVVLRETRFSPSELSALGVEVNKDGPRRSAYELLSFPDVTLPALTSLAASLDQIEPVIGEQLEREALYANYLDRQAQDIDALRREERTVIPRDFDYLGMSGLSKELQSKLVFHKPETLAQAGKIDGMTPAALALILAKLRQSRRKSA</sequence>
<evidence type="ECO:0000256" key="8">
    <source>
        <dbReference type="HAMAP-Rule" id="MF_00129"/>
    </source>
</evidence>
<feature type="binding site" evidence="8">
    <location>
        <position position="127"/>
    </location>
    <ligand>
        <name>FAD</name>
        <dbReference type="ChEBI" id="CHEBI:57692"/>
    </ligand>
</feature>
<dbReference type="HAMAP" id="MF_00129">
    <property type="entry name" value="MnmG_GidA"/>
    <property type="match status" value="1"/>
</dbReference>
<dbReference type="InterPro" id="IPR026904">
    <property type="entry name" value="MnmG_C"/>
</dbReference>
<dbReference type="PANTHER" id="PTHR11806:SF0">
    <property type="entry name" value="PROTEIN MTO1 HOMOLOG, MITOCHONDRIAL"/>
    <property type="match status" value="1"/>
</dbReference>
<comment type="similarity">
    <text evidence="3 8">Belongs to the MnmG family.</text>
</comment>
<keyword evidence="11" id="KW-1185">Reference proteome</keyword>
<dbReference type="InterPro" id="IPR047001">
    <property type="entry name" value="MnmG_C_subdom"/>
</dbReference>
<dbReference type="InterPro" id="IPR002218">
    <property type="entry name" value="MnmG-rel"/>
</dbReference>
<dbReference type="NCBIfam" id="TIGR00136">
    <property type="entry name" value="mnmG_gidA"/>
    <property type="match status" value="1"/>
</dbReference>
<evidence type="ECO:0000259" key="9">
    <source>
        <dbReference type="SMART" id="SM01228"/>
    </source>
</evidence>
<evidence type="ECO:0000256" key="2">
    <source>
        <dbReference type="ARBA" id="ARBA00003717"/>
    </source>
</evidence>
<organism evidence="10 11">
    <name type="scientific">Thalassococcus arenae</name>
    <dbReference type="NCBI Taxonomy" id="2851652"/>
    <lineage>
        <taxon>Bacteria</taxon>
        <taxon>Pseudomonadati</taxon>
        <taxon>Pseudomonadota</taxon>
        <taxon>Alphaproteobacteria</taxon>
        <taxon>Rhodobacterales</taxon>
        <taxon>Roseobacteraceae</taxon>
        <taxon>Thalassococcus</taxon>
    </lineage>
</organism>
<keyword evidence="8" id="KW-0520">NAD</keyword>
<comment type="subcellular location">
    <subcellularLocation>
        <location evidence="8">Cytoplasm</location>
    </subcellularLocation>
</comment>
<evidence type="ECO:0000313" key="11">
    <source>
        <dbReference type="Proteomes" id="UP001166293"/>
    </source>
</evidence>
<evidence type="ECO:0000256" key="3">
    <source>
        <dbReference type="ARBA" id="ARBA00007653"/>
    </source>
</evidence>
<protein>
    <recommendedName>
        <fullName evidence="4 8">tRNA uridine 5-carboxymethylaminomethyl modification enzyme MnmG</fullName>
    </recommendedName>
    <alternativeName>
        <fullName evidence="7 8">Glucose-inhibited division protein A</fullName>
    </alternativeName>
</protein>
<evidence type="ECO:0000256" key="7">
    <source>
        <dbReference type="ARBA" id="ARBA00031800"/>
    </source>
</evidence>
<reference evidence="10" key="1">
    <citation type="submission" date="2021-06" db="EMBL/GenBank/DDBJ databases">
        <title>Thalassococcus sp. CAU 1522 isolated from sea sand, Republic of Korea.</title>
        <authorList>
            <person name="Kim W."/>
        </authorList>
    </citation>
    <scope>NUCLEOTIDE SEQUENCE</scope>
    <source>
        <strain evidence="10">CAU 1522</strain>
    </source>
</reference>
<evidence type="ECO:0000256" key="5">
    <source>
        <dbReference type="ARBA" id="ARBA00022490"/>
    </source>
</evidence>
<dbReference type="Pfam" id="PF01134">
    <property type="entry name" value="GIDA"/>
    <property type="match status" value="1"/>
</dbReference>
<keyword evidence="8" id="KW-0285">Flavoprotein</keyword>
<dbReference type="InterPro" id="IPR004416">
    <property type="entry name" value="MnmG"/>
</dbReference>
<dbReference type="Proteomes" id="UP001166293">
    <property type="component" value="Unassembled WGS sequence"/>
</dbReference>
<keyword evidence="8" id="KW-0819">tRNA processing</keyword>
<proteinExistence type="inferred from homology"/>
<feature type="domain" description="tRNA uridine 5-carboxymethylaminomethyl modification enzyme C-terminal subdomain" evidence="9">
    <location>
        <begin position="543"/>
        <end position="614"/>
    </location>
</feature>
<dbReference type="PROSITE" id="PS01280">
    <property type="entry name" value="GIDA_1"/>
    <property type="match status" value="1"/>
</dbReference>
<dbReference type="PROSITE" id="PS01281">
    <property type="entry name" value="GIDA_2"/>
    <property type="match status" value="1"/>
</dbReference>
<dbReference type="SMART" id="SM01228">
    <property type="entry name" value="GIDA_assoc_3"/>
    <property type="match status" value="1"/>
</dbReference>
<dbReference type="EMBL" id="JAHRWL010000001">
    <property type="protein sequence ID" value="MBV2359412.1"/>
    <property type="molecule type" value="Genomic_DNA"/>
</dbReference>
<dbReference type="PANTHER" id="PTHR11806">
    <property type="entry name" value="GLUCOSE INHIBITED DIVISION PROTEIN A"/>
    <property type="match status" value="1"/>
</dbReference>
<comment type="subunit">
    <text evidence="6 8">Homodimer. Heterotetramer of two MnmE and two MnmG subunits.</text>
</comment>
<dbReference type="Pfam" id="PF21680">
    <property type="entry name" value="GIDA_C_1st"/>
    <property type="match status" value="1"/>
</dbReference>